<protein>
    <submittedName>
        <fullName evidence="2">Uncharacterized protein</fullName>
    </submittedName>
</protein>
<proteinExistence type="predicted"/>
<evidence type="ECO:0000313" key="3">
    <source>
        <dbReference type="Proteomes" id="UP001141806"/>
    </source>
</evidence>
<dbReference type="Proteomes" id="UP001141806">
    <property type="component" value="Unassembled WGS sequence"/>
</dbReference>
<sequence length="99" mass="10843">MSEDENTRIGGTSAGGKRKRGQRGPTLAKSTANMKAGEKFSVVANIYNQSCERYSTTKLSTWIGVQALLSMESVKERTHSMELSARCQSSFERGFLGCD</sequence>
<name>A0A9Q0R2K8_9MAGN</name>
<evidence type="ECO:0000313" key="2">
    <source>
        <dbReference type="EMBL" id="KAJ4980682.1"/>
    </source>
</evidence>
<evidence type="ECO:0000256" key="1">
    <source>
        <dbReference type="SAM" id="MobiDB-lite"/>
    </source>
</evidence>
<reference evidence="2" key="1">
    <citation type="journal article" date="2023" name="Plant J.">
        <title>The genome of the king protea, Protea cynaroides.</title>
        <authorList>
            <person name="Chang J."/>
            <person name="Duong T.A."/>
            <person name="Schoeman C."/>
            <person name="Ma X."/>
            <person name="Roodt D."/>
            <person name="Barker N."/>
            <person name="Li Z."/>
            <person name="Van de Peer Y."/>
            <person name="Mizrachi E."/>
        </authorList>
    </citation>
    <scope>NUCLEOTIDE SEQUENCE</scope>
    <source>
        <tissue evidence="2">Young leaves</tissue>
    </source>
</reference>
<dbReference type="EMBL" id="JAMYWD010000001">
    <property type="protein sequence ID" value="KAJ4980682.1"/>
    <property type="molecule type" value="Genomic_DNA"/>
</dbReference>
<gene>
    <name evidence="2" type="ORF">NE237_031519</name>
</gene>
<accession>A0A9Q0R2K8</accession>
<dbReference type="AlphaFoldDB" id="A0A9Q0R2K8"/>
<organism evidence="2 3">
    <name type="scientific">Protea cynaroides</name>
    <dbReference type="NCBI Taxonomy" id="273540"/>
    <lineage>
        <taxon>Eukaryota</taxon>
        <taxon>Viridiplantae</taxon>
        <taxon>Streptophyta</taxon>
        <taxon>Embryophyta</taxon>
        <taxon>Tracheophyta</taxon>
        <taxon>Spermatophyta</taxon>
        <taxon>Magnoliopsida</taxon>
        <taxon>Proteales</taxon>
        <taxon>Proteaceae</taxon>
        <taxon>Protea</taxon>
    </lineage>
</organism>
<comment type="caution">
    <text evidence="2">The sequence shown here is derived from an EMBL/GenBank/DDBJ whole genome shotgun (WGS) entry which is preliminary data.</text>
</comment>
<keyword evidence="3" id="KW-1185">Reference proteome</keyword>
<feature type="region of interest" description="Disordered" evidence="1">
    <location>
        <begin position="1"/>
        <end position="32"/>
    </location>
</feature>